<evidence type="ECO:0000313" key="8">
    <source>
        <dbReference type="Ensembl" id="ENSLACP00000004114.1"/>
    </source>
</evidence>
<organism evidence="8 9">
    <name type="scientific">Latimeria chalumnae</name>
    <name type="common">Coelacanth</name>
    <dbReference type="NCBI Taxonomy" id="7897"/>
    <lineage>
        <taxon>Eukaryota</taxon>
        <taxon>Metazoa</taxon>
        <taxon>Chordata</taxon>
        <taxon>Craniata</taxon>
        <taxon>Vertebrata</taxon>
        <taxon>Euteleostomi</taxon>
        <taxon>Coelacanthiformes</taxon>
        <taxon>Coelacanthidae</taxon>
        <taxon>Latimeria</taxon>
    </lineage>
</organism>
<dbReference type="SUPFAM" id="SSF50998">
    <property type="entry name" value="Quinoprotein alcohol dehydrogenase-like"/>
    <property type="match status" value="1"/>
</dbReference>
<feature type="region of interest" description="Disordered" evidence="5">
    <location>
        <begin position="229"/>
        <end position="251"/>
    </location>
</feature>
<dbReference type="InterPro" id="IPR034743">
    <property type="entry name" value="RH1"/>
</dbReference>
<dbReference type="PANTHER" id="PTHR13886:SF7">
    <property type="entry name" value="C-JUN-AMINO-TERMINAL KINASE-INTERACTING PROTEIN 4-LIKE ISOFORM X1"/>
    <property type="match status" value="1"/>
</dbReference>
<reference evidence="8" key="2">
    <citation type="submission" date="2025-08" db="UniProtKB">
        <authorList>
            <consortium name="Ensembl"/>
        </authorList>
    </citation>
    <scope>IDENTIFICATION</scope>
</reference>
<feature type="coiled-coil region" evidence="4">
    <location>
        <begin position="129"/>
        <end position="163"/>
    </location>
</feature>
<feature type="region of interest" description="Disordered" evidence="5">
    <location>
        <begin position="802"/>
        <end position="830"/>
    </location>
</feature>
<dbReference type="GO" id="GO:0016192">
    <property type="term" value="P:vesicle-mediated transport"/>
    <property type="evidence" value="ECO:0007669"/>
    <property type="project" value="TreeGrafter"/>
</dbReference>
<dbReference type="Gene3D" id="1.20.5.1000">
    <property type="entry name" value="arf6 gtpase in complex with a specific effector, jip4"/>
    <property type="match status" value="1"/>
</dbReference>
<proteinExistence type="predicted"/>
<evidence type="ECO:0000256" key="1">
    <source>
        <dbReference type="ARBA" id="ARBA00004496"/>
    </source>
</evidence>
<feature type="compositionally biased region" description="Basic and acidic residues" evidence="5">
    <location>
        <begin position="286"/>
        <end position="305"/>
    </location>
</feature>
<evidence type="ECO:0000256" key="5">
    <source>
        <dbReference type="SAM" id="MobiDB-lite"/>
    </source>
</evidence>
<evidence type="ECO:0000259" key="6">
    <source>
        <dbReference type="PROSITE" id="PS51776"/>
    </source>
</evidence>
<dbReference type="HOGENOM" id="CLU_003841_0_0_1"/>
<dbReference type="EMBL" id="AFYH01221713">
    <property type="status" value="NOT_ANNOTATED_CDS"/>
    <property type="molecule type" value="Genomic_DNA"/>
</dbReference>
<keyword evidence="9" id="KW-1185">Reference proteome</keyword>
<dbReference type="EMBL" id="AFYH01221708">
    <property type="status" value="NOT_ANNOTATED_CDS"/>
    <property type="molecule type" value="Genomic_DNA"/>
</dbReference>
<dbReference type="InterPro" id="IPR011047">
    <property type="entry name" value="Quinoprotein_ADH-like_sf"/>
</dbReference>
<dbReference type="EMBL" id="AFYH01221711">
    <property type="status" value="NOT_ANNOTATED_CDS"/>
    <property type="molecule type" value="Genomic_DNA"/>
</dbReference>
<dbReference type="InterPro" id="IPR039911">
    <property type="entry name" value="JIP3/JIP4"/>
</dbReference>
<dbReference type="EMBL" id="AFYH01221707">
    <property type="status" value="NOT_ANNOTATED_CDS"/>
    <property type="molecule type" value="Genomic_DNA"/>
</dbReference>
<dbReference type="PROSITE" id="PS51777">
    <property type="entry name" value="RH2"/>
    <property type="match status" value="1"/>
</dbReference>
<keyword evidence="3 4" id="KW-0175">Coiled coil</keyword>
<feature type="domain" description="RH2" evidence="7">
    <location>
        <begin position="496"/>
        <end position="565"/>
    </location>
</feature>
<evidence type="ECO:0000256" key="3">
    <source>
        <dbReference type="ARBA" id="ARBA00023054"/>
    </source>
</evidence>
<protein>
    <recommendedName>
        <fullName evidence="10">Sperm associated antigen 9</fullName>
    </recommendedName>
</protein>
<dbReference type="GO" id="GO:0019894">
    <property type="term" value="F:kinesin binding"/>
    <property type="evidence" value="ECO:0007669"/>
    <property type="project" value="TreeGrafter"/>
</dbReference>
<dbReference type="GO" id="GO:0005737">
    <property type="term" value="C:cytoplasm"/>
    <property type="evidence" value="ECO:0007669"/>
    <property type="project" value="UniProtKB-SubCell"/>
</dbReference>
<dbReference type="eggNOG" id="KOG2077">
    <property type="taxonomic scope" value="Eukaryota"/>
</dbReference>
<reference evidence="9" key="1">
    <citation type="submission" date="2011-08" db="EMBL/GenBank/DDBJ databases">
        <title>The draft genome of Latimeria chalumnae.</title>
        <authorList>
            <person name="Di Palma F."/>
            <person name="Alfoldi J."/>
            <person name="Johnson J."/>
            <person name="Berlin A."/>
            <person name="Gnerre S."/>
            <person name="Jaffe D."/>
            <person name="MacCallum I."/>
            <person name="Young S."/>
            <person name="Walker B.J."/>
            <person name="Lander E."/>
            <person name="Lindblad-Toh K."/>
        </authorList>
    </citation>
    <scope>NUCLEOTIDE SEQUENCE [LARGE SCALE GENOMIC DNA]</scope>
    <source>
        <strain evidence="9">Wild caught</strain>
    </source>
</reference>
<dbReference type="EMBL" id="AFYH01221706">
    <property type="status" value="NOT_ANNOTATED_CDS"/>
    <property type="molecule type" value="Genomic_DNA"/>
</dbReference>
<name>H3A393_LATCH</name>
<dbReference type="EMBL" id="AFYH01221710">
    <property type="status" value="NOT_ANNOTATED_CDS"/>
    <property type="molecule type" value="Genomic_DNA"/>
</dbReference>
<feature type="region of interest" description="Disordered" evidence="5">
    <location>
        <begin position="909"/>
        <end position="953"/>
    </location>
</feature>
<dbReference type="GO" id="GO:0030159">
    <property type="term" value="F:signaling receptor complex adaptor activity"/>
    <property type="evidence" value="ECO:0007669"/>
    <property type="project" value="TreeGrafter"/>
</dbReference>
<dbReference type="Ensembl" id="ENSLACT00000004150.1">
    <property type="protein sequence ID" value="ENSLACP00000004114.1"/>
    <property type="gene ID" value="ENSLACG00000003657.1"/>
</dbReference>
<dbReference type="GO" id="GO:0005078">
    <property type="term" value="F:MAP-kinase scaffold activity"/>
    <property type="evidence" value="ECO:0007669"/>
    <property type="project" value="InterPro"/>
</dbReference>
<dbReference type="STRING" id="7897.ENSLACP00000004114"/>
<dbReference type="Pfam" id="PF09744">
    <property type="entry name" value="RH1"/>
    <property type="match status" value="1"/>
</dbReference>
<feature type="coiled-coil region" evidence="4">
    <location>
        <begin position="73"/>
        <end position="103"/>
    </location>
</feature>
<evidence type="ECO:0000256" key="4">
    <source>
        <dbReference type="SAM" id="Coils"/>
    </source>
</evidence>
<dbReference type="Proteomes" id="UP000008672">
    <property type="component" value="Unassembled WGS sequence"/>
</dbReference>
<sequence>MEGLEEYFVDGVENGDPLEFCDEAVSGLAGSLYSELEKVVSAHGQEVVTGILPLLVSVLENLEGACSRVRERGAELELLREDRERLLAQYERERSTRKHVEERCIELEDSLEQERKCFLFKLEISKSETKRMENKARSYADQVASLEEQKAALNREHTTLLQTHTKVLRTYKELLYQRSQLQEAVRHSGVCSPRTTSLGFWGLPLSVILTATAYSRGFLTSFSVQGELQRESDTHTHPSSHEDTEPPASLQSLDSISDVVDTPPAARKNLSAKNSLNLEVESLELRKSEAESRVRNSESKSKSEVGAHNLTQGKERWQANRHSATVDSKIRKRSWLKPLIGSVPELEMSVALTPSKEEEEEEEEEEEMAAIRNMDSLYEELSGISLDFIEDVDEGADLHFFTGDQLQSLVRENAELRESQALLDTARRNLIARVDELSCDREALQQEAESLKEVLARLETKTKELEEELKRTRKDVEEAQKLSNENSEVDVPAAQRKRFTRAEMSRVIMERNQYKERLMELQDAVRRTEILRASKDVQTAQMKKSSMWQSFNSTLATGQKGTKMPFRPYGLVGHAPPLHKTPVIGTSLLTKSPPEACAEARIFYPSGGGGAVMSARERKCEQYRQIRAHVWATHGRAQLHGWSQLLAAKQVQGDGLPLEEEIMENLPALVQLRLLDQKDTTTKLWCAAGVCDPTEQQKWMIKVRGGIKWYILVHLSRVKITLECMCSELVSFYLQPEGGTVPAPSRVWICSGTHSVTEVMVIDASKSNHVLEQFVIANSHVLCVAAVPGKENNKLNELVLEREGEEKERERNGVRVEKFTSAERENSLSDQVEASSLTLLPIVQGSEKREEAAPNSDAEDSTVLPCAESVTRSRSLDQKNKEPASSLQTSMSESLTLTLDPALLALGSRLKSRESSSQSEDSVKDRLGSGPTSLAQDEKQRAGDPDSSLPTVWLGTQEGRLPLHGTRSKWRSILNPPPKKKNLFTVKYVRGYVVAALANGTLAVFSRDTSGQWDATNFRLLDLGRPSQSIRCMVAVGNRVWCGYRNRVYVVDPRAAKVERWFEVTHHSESQVRHMAACEDGVWVSVRLDSTLRLFHAQTGQPLQEVDIEPFVSRMLGSGKLGLAFVQVSALAAFCHRLWIGTGSGAIVTIPFCHANEMQSKPGGRRGVCCRMSAESGGLLGGEDVSIPYCPMTYAQVCFHGHRDAVKFFACVPGKEVGSAASSGSGCVNPSLAGEGSEERRTQLVMSGGEGYINFRIGDDADGMDERFGDLLQVNPGLRRAERSHLIVWQMGALRP</sequence>
<feature type="compositionally biased region" description="Polar residues" evidence="5">
    <location>
        <begin position="883"/>
        <end position="893"/>
    </location>
</feature>
<feature type="domain" description="RH1" evidence="6">
    <location>
        <begin position="8"/>
        <end position="96"/>
    </location>
</feature>
<dbReference type="OMA" id="FFACVPG"/>
<dbReference type="PANTHER" id="PTHR13886">
    <property type="entry name" value="JNK/SAPK-ASSOCIATED PROTEIN"/>
    <property type="match status" value="1"/>
</dbReference>
<dbReference type="EMBL" id="AFYH01221714">
    <property type="status" value="NOT_ANNOTATED_CDS"/>
    <property type="molecule type" value="Genomic_DNA"/>
</dbReference>
<dbReference type="InParanoid" id="H3A393"/>
<dbReference type="EMBL" id="AFYH01221705">
    <property type="status" value="NOT_ANNOTATED_CDS"/>
    <property type="molecule type" value="Genomic_DNA"/>
</dbReference>
<feature type="compositionally biased region" description="Basic and acidic residues" evidence="5">
    <location>
        <begin position="229"/>
        <end position="244"/>
    </location>
</feature>
<feature type="region of interest" description="Disordered" evidence="5">
    <location>
        <begin position="286"/>
        <end position="324"/>
    </location>
</feature>
<dbReference type="EMBL" id="AFYH01221712">
    <property type="status" value="NOT_ANNOTATED_CDS"/>
    <property type="molecule type" value="Genomic_DNA"/>
</dbReference>
<reference evidence="8" key="3">
    <citation type="submission" date="2025-09" db="UniProtKB">
        <authorList>
            <consortium name="Ensembl"/>
        </authorList>
    </citation>
    <scope>IDENTIFICATION</scope>
</reference>
<evidence type="ECO:0000256" key="2">
    <source>
        <dbReference type="ARBA" id="ARBA00022490"/>
    </source>
</evidence>
<feature type="compositionally biased region" description="Low complexity" evidence="5">
    <location>
        <begin position="909"/>
        <end position="920"/>
    </location>
</feature>
<dbReference type="InterPro" id="IPR034744">
    <property type="entry name" value="RH2"/>
</dbReference>
<feature type="region of interest" description="Disordered" evidence="5">
    <location>
        <begin position="845"/>
        <end position="893"/>
    </location>
</feature>
<dbReference type="Pfam" id="PF16471">
    <property type="entry name" value="JIP_LZII"/>
    <property type="match status" value="1"/>
</dbReference>
<accession>H3A393</accession>
<keyword evidence="2" id="KW-0963">Cytoplasm</keyword>
<evidence type="ECO:0008006" key="10">
    <source>
        <dbReference type="Google" id="ProtNLM"/>
    </source>
</evidence>
<evidence type="ECO:0000259" key="7">
    <source>
        <dbReference type="PROSITE" id="PS51777"/>
    </source>
</evidence>
<feature type="coiled-coil region" evidence="4">
    <location>
        <begin position="409"/>
        <end position="531"/>
    </location>
</feature>
<dbReference type="GeneTree" id="ENSGT00940000153496"/>
<dbReference type="EMBL" id="AFYH01221709">
    <property type="status" value="NOT_ANNOTATED_CDS"/>
    <property type="molecule type" value="Genomic_DNA"/>
</dbReference>
<feature type="compositionally biased region" description="Basic and acidic residues" evidence="5">
    <location>
        <begin position="802"/>
        <end position="827"/>
    </location>
</feature>
<dbReference type="Pfam" id="PF19056">
    <property type="entry name" value="WD40_2"/>
    <property type="match status" value="1"/>
</dbReference>
<dbReference type="PROSITE" id="PS51776">
    <property type="entry name" value="RH1"/>
    <property type="match status" value="1"/>
</dbReference>
<comment type="subcellular location">
    <subcellularLocation>
        <location evidence="1">Cytoplasm</location>
    </subcellularLocation>
</comment>
<dbReference type="InterPro" id="IPR032486">
    <property type="entry name" value="JIP_LZII"/>
</dbReference>
<dbReference type="GO" id="GO:0008432">
    <property type="term" value="F:JUN kinase binding"/>
    <property type="evidence" value="ECO:0007669"/>
    <property type="project" value="TreeGrafter"/>
</dbReference>
<evidence type="ECO:0000313" key="9">
    <source>
        <dbReference type="Proteomes" id="UP000008672"/>
    </source>
</evidence>